<evidence type="ECO:0008006" key="3">
    <source>
        <dbReference type="Google" id="ProtNLM"/>
    </source>
</evidence>
<comment type="caution">
    <text evidence="1">The sequence shown here is derived from an EMBL/GenBank/DDBJ whole genome shotgun (WGS) entry which is preliminary data.</text>
</comment>
<gene>
    <name evidence="1" type="ORF">DXZ20_27055</name>
</gene>
<proteinExistence type="predicted"/>
<dbReference type="Proteomes" id="UP000481033">
    <property type="component" value="Unassembled WGS sequence"/>
</dbReference>
<accession>A0A6M0RSL9</accession>
<evidence type="ECO:0000313" key="1">
    <source>
        <dbReference type="EMBL" id="NEZ59237.1"/>
    </source>
</evidence>
<dbReference type="Gene3D" id="1.25.40.10">
    <property type="entry name" value="Tetratricopeptide repeat domain"/>
    <property type="match status" value="1"/>
</dbReference>
<reference evidence="1 2" key="1">
    <citation type="journal article" date="2020" name="Microb. Ecol.">
        <title>Ecogenomics of the Marine Benthic Filamentous Cyanobacterium Adonisia.</title>
        <authorList>
            <person name="Walter J.M."/>
            <person name="Coutinho F.H."/>
            <person name="Leomil L."/>
            <person name="Hargreaves P.I."/>
            <person name="Campeao M.E."/>
            <person name="Vieira V.V."/>
            <person name="Silva B.S."/>
            <person name="Fistarol G.O."/>
            <person name="Salomon P.S."/>
            <person name="Sawabe T."/>
            <person name="Mino S."/>
            <person name="Hosokawa M."/>
            <person name="Miyashita H."/>
            <person name="Maruyama F."/>
            <person name="van Verk M.C."/>
            <person name="Dutilh B.E."/>
            <person name="Thompson C.C."/>
            <person name="Thompson F.L."/>
        </authorList>
    </citation>
    <scope>NUCLEOTIDE SEQUENCE [LARGE SCALE GENOMIC DNA]</scope>
    <source>
        <strain evidence="1 2">CCMR0081</strain>
    </source>
</reference>
<organism evidence="1 2">
    <name type="scientific">Adonisia turfae CCMR0081</name>
    <dbReference type="NCBI Taxonomy" id="2292702"/>
    <lineage>
        <taxon>Bacteria</taxon>
        <taxon>Bacillati</taxon>
        <taxon>Cyanobacteriota</taxon>
        <taxon>Adonisia</taxon>
        <taxon>Adonisia turfae</taxon>
    </lineage>
</organism>
<dbReference type="RefSeq" id="WP_163664073.1">
    <property type="nucleotide sequence ID" value="NZ_QXHD01000004.1"/>
</dbReference>
<dbReference type="InterPro" id="IPR011990">
    <property type="entry name" value="TPR-like_helical_dom_sf"/>
</dbReference>
<name>A0A6M0RSL9_9CYAN</name>
<sequence length="140" mass="15822">MSQTIDELFEEGLNRYQAGESVDTLIPMFKELSAQAPKNSAIYTCLSWLYLLAEKPTAAYKAAQKAIKITPQDPQAHINIAIAILDSGRKGVREHIELATQLVMSVEEVQDDIRQNFKEGLTRKPDWASLKKVENWIFNS</sequence>
<dbReference type="SUPFAM" id="SSF48452">
    <property type="entry name" value="TPR-like"/>
    <property type="match status" value="1"/>
</dbReference>
<dbReference type="EMBL" id="QXHD01000004">
    <property type="protein sequence ID" value="NEZ59237.1"/>
    <property type="molecule type" value="Genomic_DNA"/>
</dbReference>
<keyword evidence="2" id="KW-1185">Reference proteome</keyword>
<dbReference type="AlphaFoldDB" id="A0A6M0RSL9"/>
<evidence type="ECO:0000313" key="2">
    <source>
        <dbReference type="Proteomes" id="UP000481033"/>
    </source>
</evidence>
<protein>
    <recommendedName>
        <fullName evidence="3">Tetratricopeptide repeat protein</fullName>
    </recommendedName>
</protein>